<dbReference type="Pfam" id="PF09154">
    <property type="entry name" value="Alpha-amy_C_pro"/>
    <property type="match status" value="1"/>
</dbReference>
<dbReference type="GO" id="GO:0005975">
    <property type="term" value="P:carbohydrate metabolic process"/>
    <property type="evidence" value="ECO:0007669"/>
    <property type="project" value="InterPro"/>
</dbReference>
<accession>A0A1H9K166</accession>
<gene>
    <name evidence="10" type="ORF">SAMN04488023_102170</name>
</gene>
<feature type="binding site" evidence="8">
    <location>
        <position position="203"/>
    </location>
    <ligand>
        <name>Ca(2+)</name>
        <dbReference type="ChEBI" id="CHEBI:29108"/>
        <label>1</label>
    </ligand>
</feature>
<dbReference type="NCBIfam" id="NF006969">
    <property type="entry name" value="PRK09441.1-2"/>
    <property type="match status" value="1"/>
</dbReference>
<feature type="domain" description="Glycosyl hydrolase family 13 catalytic" evidence="9">
    <location>
        <begin position="4"/>
        <end position="402"/>
    </location>
</feature>
<organism evidence="10 11">
    <name type="scientific">Pedobacter rhizosphaerae</name>
    <dbReference type="NCBI Taxonomy" id="390241"/>
    <lineage>
        <taxon>Bacteria</taxon>
        <taxon>Pseudomonadati</taxon>
        <taxon>Bacteroidota</taxon>
        <taxon>Sphingobacteriia</taxon>
        <taxon>Sphingobacteriales</taxon>
        <taxon>Sphingobacteriaceae</taxon>
        <taxon>Pedobacter</taxon>
    </lineage>
</organism>
<dbReference type="AlphaFoldDB" id="A0A1H9K166"/>
<dbReference type="STRING" id="390241.SAMN04488023_102170"/>
<sequence length="495" mass="57309">MQNQTIIQYFHWYYNEEQNLWNKVATEATRLKEIGVTSVWLPPAYKASTGGYSVGYDVYDLFDLGEFDQKGSVNTRYGSKDEYIKAIDALHEQQIAVLADVVFNHKAGGDELERIEVRTVNEENRNEFTSDVFEIEAWTKFTFPGRKGQYSQFIWDHQCFSGVDWAEDLKETAIYSIQNFAGEGFEEVPSTELGNYDYLMFNDIDFRNRAVVEELNYWGEWIVEHTKVDGFRLDAVKHINPHFIIEWIDHLNQKYNRQFFVVAENWDVVNTAEQEEYIQLTEGRTQIFDSLLHHNFFLASKEDSNFDMRTIFDNTLIQITPELAVTFVDNHDSQPLQALESYVEFWFRPLAYAIILLRMQGIPCLFFPDLYGGIYDDKNPEGEDIHIELAILPELEVMSKIRTNLAYGEQRDYFDHGNCVGWTRAGDEEHPNSGLAVLLSTGEEGWKTMEIGQHFAGKTFVDALGKHPEGIVIDENGFAEFHCHGKSVSVWVQSE</sequence>
<evidence type="ECO:0000313" key="10">
    <source>
        <dbReference type="EMBL" id="SEQ92820.1"/>
    </source>
</evidence>
<keyword evidence="4" id="KW-0378">Hydrolase</keyword>
<evidence type="ECO:0000259" key="9">
    <source>
        <dbReference type="SMART" id="SM00642"/>
    </source>
</evidence>
<comment type="similarity">
    <text evidence="2">Belongs to the glycosyl hydrolase 13 family.</text>
</comment>
<dbReference type="InterPro" id="IPR013780">
    <property type="entry name" value="Glyco_hydro_b"/>
</dbReference>
<dbReference type="InterPro" id="IPR006047">
    <property type="entry name" value="GH13_cat_dom"/>
</dbReference>
<feature type="active site" description="Nucleophile" evidence="7">
    <location>
        <position position="234"/>
    </location>
</feature>
<dbReference type="Proteomes" id="UP000199572">
    <property type="component" value="Unassembled WGS sequence"/>
</dbReference>
<keyword evidence="3 8" id="KW-0479">Metal-binding</keyword>
<dbReference type="Gene3D" id="2.40.30.140">
    <property type="match status" value="1"/>
</dbReference>
<keyword evidence="11" id="KW-1185">Reference proteome</keyword>
<reference evidence="10 11" key="1">
    <citation type="submission" date="2016-10" db="EMBL/GenBank/DDBJ databases">
        <authorList>
            <person name="de Groot N.N."/>
        </authorList>
    </citation>
    <scope>NUCLEOTIDE SEQUENCE [LARGE SCALE GENOMIC DNA]</scope>
    <source>
        <strain evidence="10 11">DSM 18610</strain>
    </source>
</reference>
<dbReference type="EMBL" id="FOGG01000002">
    <property type="protein sequence ID" value="SEQ92820.1"/>
    <property type="molecule type" value="Genomic_DNA"/>
</dbReference>
<dbReference type="GO" id="GO:0004553">
    <property type="term" value="F:hydrolase activity, hydrolyzing O-glycosyl compounds"/>
    <property type="evidence" value="ECO:0007669"/>
    <property type="project" value="InterPro"/>
</dbReference>
<dbReference type="Gene3D" id="2.60.40.1180">
    <property type="entry name" value="Golgi alpha-mannosidase II"/>
    <property type="match status" value="1"/>
</dbReference>
<feature type="binding site" evidence="8">
    <location>
        <position position="205"/>
    </location>
    <ligand>
        <name>Ca(2+)</name>
        <dbReference type="ChEBI" id="CHEBI:29108"/>
        <label>2</label>
    </ligand>
</feature>
<evidence type="ECO:0000256" key="2">
    <source>
        <dbReference type="ARBA" id="ARBA00008061"/>
    </source>
</evidence>
<name>A0A1H9K166_9SPHI</name>
<dbReference type="InterPro" id="IPR015237">
    <property type="entry name" value="Alpha-amylase_C_pro"/>
</dbReference>
<protein>
    <submittedName>
        <fullName evidence="10">Alpha-amylase</fullName>
    </submittedName>
</protein>
<feature type="binding site" evidence="8">
    <location>
        <position position="104"/>
    </location>
    <ligand>
        <name>Ca(2+)</name>
        <dbReference type="ChEBI" id="CHEBI:29108"/>
        <label>1</label>
    </ligand>
</feature>
<evidence type="ECO:0000256" key="7">
    <source>
        <dbReference type="PIRSR" id="PIRSR001021-1"/>
    </source>
</evidence>
<dbReference type="SUPFAM" id="SSF51011">
    <property type="entry name" value="Glycosyl hydrolase domain"/>
    <property type="match status" value="1"/>
</dbReference>
<dbReference type="PANTHER" id="PTHR43447">
    <property type="entry name" value="ALPHA-AMYLASE"/>
    <property type="match status" value="1"/>
</dbReference>
<dbReference type="GO" id="GO:0005509">
    <property type="term" value="F:calcium ion binding"/>
    <property type="evidence" value="ECO:0007669"/>
    <property type="project" value="InterPro"/>
</dbReference>
<evidence type="ECO:0000313" key="11">
    <source>
        <dbReference type="Proteomes" id="UP000199572"/>
    </source>
</evidence>
<feature type="active site" description="Proton donor" evidence="7">
    <location>
        <position position="264"/>
    </location>
</feature>
<comment type="cofactor">
    <cofactor evidence="1">
        <name>Ca(2+)</name>
        <dbReference type="ChEBI" id="CHEBI:29108"/>
    </cofactor>
</comment>
<dbReference type="InterPro" id="IPR017853">
    <property type="entry name" value="GH"/>
</dbReference>
<dbReference type="OrthoDB" id="9806009at2"/>
<dbReference type="CDD" id="cd11318">
    <property type="entry name" value="AmyAc_bac_fung_AmyA"/>
    <property type="match status" value="1"/>
</dbReference>
<dbReference type="Pfam" id="PF00128">
    <property type="entry name" value="Alpha-amylase"/>
    <property type="match status" value="1"/>
</dbReference>
<keyword evidence="5" id="KW-0119">Carbohydrate metabolism</keyword>
<evidence type="ECO:0000256" key="3">
    <source>
        <dbReference type="ARBA" id="ARBA00022723"/>
    </source>
</evidence>
<evidence type="ECO:0000256" key="6">
    <source>
        <dbReference type="ARBA" id="ARBA00023295"/>
    </source>
</evidence>
<dbReference type="SMART" id="SM00642">
    <property type="entry name" value="Aamy"/>
    <property type="match status" value="1"/>
</dbReference>
<evidence type="ECO:0000256" key="1">
    <source>
        <dbReference type="ARBA" id="ARBA00001913"/>
    </source>
</evidence>
<dbReference type="SUPFAM" id="SSF51445">
    <property type="entry name" value="(Trans)glycosidases"/>
    <property type="match status" value="1"/>
</dbReference>
<feature type="binding site" evidence="8">
    <location>
        <position position="197"/>
    </location>
    <ligand>
        <name>Ca(2+)</name>
        <dbReference type="ChEBI" id="CHEBI:29108"/>
        <label>1</label>
    </ligand>
</feature>
<keyword evidence="8" id="KW-0106">Calcium</keyword>
<proteinExistence type="inferred from homology"/>
<feature type="binding site" evidence="8">
    <location>
        <position position="238"/>
    </location>
    <ligand>
        <name>Ca(2+)</name>
        <dbReference type="ChEBI" id="CHEBI:29108"/>
        <label>1</label>
    </ligand>
</feature>
<keyword evidence="6" id="KW-0326">Glycosidase</keyword>
<dbReference type="InterPro" id="IPR013776">
    <property type="entry name" value="A-amylase_thermo"/>
</dbReference>
<evidence type="ECO:0000256" key="5">
    <source>
        <dbReference type="ARBA" id="ARBA00023277"/>
    </source>
</evidence>
<evidence type="ECO:0000256" key="8">
    <source>
        <dbReference type="PIRSR" id="PIRSR001021-2"/>
    </source>
</evidence>
<dbReference type="PIRSF" id="PIRSF001021">
    <property type="entry name" value="Alph-amls_thrmst"/>
    <property type="match status" value="1"/>
</dbReference>
<dbReference type="NCBIfam" id="NF006968">
    <property type="entry name" value="PRK09441.1-1"/>
    <property type="match status" value="1"/>
</dbReference>
<evidence type="ECO:0000256" key="4">
    <source>
        <dbReference type="ARBA" id="ARBA00022801"/>
    </source>
</evidence>
<dbReference type="Gene3D" id="3.20.20.80">
    <property type="entry name" value="Glycosidases"/>
    <property type="match status" value="1"/>
</dbReference>
<dbReference type="RefSeq" id="WP_090880853.1">
    <property type="nucleotide sequence ID" value="NZ_FOGG01000002.1"/>
</dbReference>